<proteinExistence type="predicted"/>
<dbReference type="AlphaFoldDB" id="A0A849CGU3"/>
<name>A0A849CGU3_9NOCA</name>
<dbReference type="RefSeq" id="WP_067524120.1">
    <property type="nucleotide sequence ID" value="NZ_JABELX010000008.1"/>
</dbReference>
<reference evidence="2 3" key="1">
    <citation type="submission" date="2020-05" db="EMBL/GenBank/DDBJ databases">
        <title>MicrobeNet Type strains.</title>
        <authorList>
            <person name="Nicholson A.C."/>
        </authorList>
    </citation>
    <scope>NUCLEOTIDE SEQUENCE [LARGE SCALE GENOMIC DNA]</scope>
    <source>
        <strain evidence="2 3">JCM 3224</strain>
    </source>
</reference>
<keyword evidence="3" id="KW-1185">Reference proteome</keyword>
<dbReference type="PANTHER" id="PTHR33371">
    <property type="entry name" value="INTERMEMBRANE PHOSPHOLIPID TRANSPORT SYSTEM BINDING PROTEIN MLAD-RELATED"/>
    <property type="match status" value="1"/>
</dbReference>
<feature type="domain" description="Mce/MlaD" evidence="1">
    <location>
        <begin position="36"/>
        <end position="110"/>
    </location>
</feature>
<gene>
    <name evidence="2" type="ORF">HLB23_23235</name>
</gene>
<dbReference type="EMBL" id="JABELX010000008">
    <property type="protein sequence ID" value="NNH72741.1"/>
    <property type="molecule type" value="Genomic_DNA"/>
</dbReference>
<evidence type="ECO:0000259" key="1">
    <source>
        <dbReference type="Pfam" id="PF02470"/>
    </source>
</evidence>
<dbReference type="Proteomes" id="UP000586827">
    <property type="component" value="Unassembled WGS sequence"/>
</dbReference>
<dbReference type="InterPro" id="IPR052336">
    <property type="entry name" value="MlaD_Phospholipid_Transporter"/>
</dbReference>
<dbReference type="GO" id="GO:0005576">
    <property type="term" value="C:extracellular region"/>
    <property type="evidence" value="ECO:0007669"/>
    <property type="project" value="TreeGrafter"/>
</dbReference>
<protein>
    <submittedName>
        <fullName evidence="2">MCE family protein</fullName>
    </submittedName>
</protein>
<evidence type="ECO:0000313" key="2">
    <source>
        <dbReference type="EMBL" id="NNH72741.1"/>
    </source>
</evidence>
<accession>A0A849CGU3</accession>
<dbReference type="InterPro" id="IPR003399">
    <property type="entry name" value="Mce/MlaD"/>
</dbReference>
<evidence type="ECO:0000313" key="3">
    <source>
        <dbReference type="Proteomes" id="UP000586827"/>
    </source>
</evidence>
<organism evidence="2 3">
    <name type="scientific">Nocardia uniformis</name>
    <dbReference type="NCBI Taxonomy" id="53432"/>
    <lineage>
        <taxon>Bacteria</taxon>
        <taxon>Bacillati</taxon>
        <taxon>Actinomycetota</taxon>
        <taxon>Actinomycetes</taxon>
        <taxon>Mycobacteriales</taxon>
        <taxon>Nocardiaceae</taxon>
        <taxon>Nocardia</taxon>
    </lineage>
</organism>
<dbReference type="PANTHER" id="PTHR33371:SF16">
    <property type="entry name" value="MCE-FAMILY PROTEIN MCE3F"/>
    <property type="match status" value="1"/>
</dbReference>
<comment type="caution">
    <text evidence="2">The sequence shown here is derived from an EMBL/GenBank/DDBJ whole genome shotgun (WGS) entry which is preliminary data.</text>
</comment>
<dbReference type="Pfam" id="PF02470">
    <property type="entry name" value="MlaD"/>
    <property type="match status" value="1"/>
</dbReference>
<sequence>MKPSSIVSLASIVAILIAGTSYLAFGVVRVHPFRDTITATLTVPDSGGLIPRSKVLLTGVEVGEVTEVNRTVAGIKVVFRADAEYPIPTSSSVRIRGLSGLGEPYLEFRPSKGGDGPYLQDGQTVQTGTITRPMSIPDVARNATQLLEQLEPEVLTDIVDTFSTALSGTETVIPQLSHSTELLAATLLSRTDVIRQLLIAMQANAGDMAWSGPALTDAAGPWADFGPRIADVAAAIARVIRSGDVPAEYLTDTPDTVGLLPFLHELTTKIGTIGPELAPLIPVLQPVVASATGTLHNVDISSLISQALATTSADGTLQLQLTVK</sequence>